<evidence type="ECO:0000313" key="3">
    <source>
        <dbReference type="EMBL" id="KAK3282577.1"/>
    </source>
</evidence>
<feature type="compositionally biased region" description="Acidic residues" evidence="2">
    <location>
        <begin position="81"/>
        <end position="91"/>
    </location>
</feature>
<name>A0AAE0GQT6_9CHLO</name>
<keyword evidence="4" id="KW-1185">Reference proteome</keyword>
<feature type="compositionally biased region" description="Polar residues" evidence="2">
    <location>
        <begin position="339"/>
        <end position="360"/>
    </location>
</feature>
<feature type="region of interest" description="Disordered" evidence="2">
    <location>
        <begin position="305"/>
        <end position="448"/>
    </location>
</feature>
<protein>
    <submittedName>
        <fullName evidence="3">Uncharacterized protein</fullName>
    </submittedName>
</protein>
<organism evidence="3 4">
    <name type="scientific">Cymbomonas tetramitiformis</name>
    <dbReference type="NCBI Taxonomy" id="36881"/>
    <lineage>
        <taxon>Eukaryota</taxon>
        <taxon>Viridiplantae</taxon>
        <taxon>Chlorophyta</taxon>
        <taxon>Pyramimonadophyceae</taxon>
        <taxon>Pyramimonadales</taxon>
        <taxon>Pyramimonadaceae</taxon>
        <taxon>Cymbomonas</taxon>
    </lineage>
</organism>
<feature type="compositionally biased region" description="Polar residues" evidence="2">
    <location>
        <begin position="475"/>
        <end position="489"/>
    </location>
</feature>
<feature type="compositionally biased region" description="Acidic residues" evidence="2">
    <location>
        <begin position="63"/>
        <end position="73"/>
    </location>
</feature>
<dbReference type="EMBL" id="LGRX02003231">
    <property type="protein sequence ID" value="KAK3282577.1"/>
    <property type="molecule type" value="Genomic_DNA"/>
</dbReference>
<feature type="region of interest" description="Disordered" evidence="2">
    <location>
        <begin position="56"/>
        <end position="97"/>
    </location>
</feature>
<dbReference type="AlphaFoldDB" id="A0AAE0GQT6"/>
<keyword evidence="1" id="KW-0175">Coiled coil</keyword>
<comment type="caution">
    <text evidence="3">The sequence shown here is derived from an EMBL/GenBank/DDBJ whole genome shotgun (WGS) entry which is preliminary data.</text>
</comment>
<reference evidence="3 4" key="1">
    <citation type="journal article" date="2015" name="Genome Biol. Evol.">
        <title>Comparative Genomics of a Bacterivorous Green Alga Reveals Evolutionary Causalities and Consequences of Phago-Mixotrophic Mode of Nutrition.</title>
        <authorList>
            <person name="Burns J.A."/>
            <person name="Paasch A."/>
            <person name="Narechania A."/>
            <person name="Kim E."/>
        </authorList>
    </citation>
    <scope>NUCLEOTIDE SEQUENCE [LARGE SCALE GENOMIC DNA]</scope>
    <source>
        <strain evidence="3 4">PLY_AMNH</strain>
    </source>
</reference>
<feature type="region of interest" description="Disordered" evidence="2">
    <location>
        <begin position="462"/>
        <end position="675"/>
    </location>
</feature>
<gene>
    <name evidence="3" type="ORF">CYMTET_9686</name>
</gene>
<evidence type="ECO:0000313" key="4">
    <source>
        <dbReference type="Proteomes" id="UP001190700"/>
    </source>
</evidence>
<dbReference type="Proteomes" id="UP001190700">
    <property type="component" value="Unassembled WGS sequence"/>
</dbReference>
<proteinExistence type="predicted"/>
<accession>A0AAE0GQT6</accession>
<feature type="compositionally biased region" description="Basic and acidic residues" evidence="2">
    <location>
        <begin position="420"/>
        <end position="433"/>
    </location>
</feature>
<evidence type="ECO:0000256" key="2">
    <source>
        <dbReference type="SAM" id="MobiDB-lite"/>
    </source>
</evidence>
<feature type="compositionally biased region" description="Acidic residues" evidence="2">
    <location>
        <begin position="574"/>
        <end position="588"/>
    </location>
</feature>
<evidence type="ECO:0000256" key="1">
    <source>
        <dbReference type="SAM" id="Coils"/>
    </source>
</evidence>
<sequence length="675" mass="71988">MEAMVHEMEDNHKEEKEMWELERAASASEVATARAQLTQMEAALRSSRAGRLLVDKPALPEWAPEEGEEEEEEVRAAPEPAPEETTDESNVGEDYLASNGASASCLSAAAPAAASPPPVVASVAEKELNVAQAESSLETAATTPSATRRTMAATPSATRRTMAATPSAARPTMAATPSATRPMAAATPSTARPKEEATHEGLLSALKMAQSELRVMTCRCKGLEQEMQQMRRGQGLDSETASRRIQEAKERARLMEKSILERVKQCDAEELEDSKQMDSAIEDGDIFGSSSRASQFKAAVAMLQRQGMFGDDPEDASPAPEVAGGRRSMQARDEPADSQFRNALASLNKQGISNESTPQRADQEDEASENGNGAEEKKQPPARLGNRLSIFETPPPAPATGEPEESLPGSGSASRPGKIKILDKFLPKEEERSPAIGESPPVNSQPGKIKILDKFLPKEEEEVVPLARHPEGQRNRATSQFKESMSKLFSSGEEVAADGTSEASNGEAKPAVAELTADEKECGDDGEEESTPKCEAMPAVANPGADENACVDVGEDETTLESEAKPAVANPGADENECVDAGEDETIPESEAKLVNDPVPEQEESSKEAEEVSAVNEEECSNEATTAPAVDESGSVQAPTEEDSMGEQEVLTSPSKEWVQVGRTDGTLEEEEAQL</sequence>
<feature type="compositionally biased region" description="Low complexity" evidence="2">
    <location>
        <begin position="139"/>
        <end position="191"/>
    </location>
</feature>
<feature type="region of interest" description="Disordered" evidence="2">
    <location>
        <begin position="131"/>
        <end position="199"/>
    </location>
</feature>
<feature type="coiled-coil region" evidence="1">
    <location>
        <begin position="206"/>
        <end position="258"/>
    </location>
</feature>